<evidence type="ECO:0000313" key="4">
    <source>
        <dbReference type="Proteomes" id="UP000028725"/>
    </source>
</evidence>
<dbReference type="Pfam" id="PF14200">
    <property type="entry name" value="RicinB_lectin_2"/>
    <property type="match status" value="1"/>
</dbReference>
<dbReference type="SUPFAM" id="SSF50370">
    <property type="entry name" value="Ricin B-like lectins"/>
    <property type="match status" value="1"/>
</dbReference>
<gene>
    <name evidence="3" type="ORF">DB31_6647</name>
</gene>
<evidence type="ECO:0000259" key="1">
    <source>
        <dbReference type="Pfam" id="PF03372"/>
    </source>
</evidence>
<dbReference type="InterPro" id="IPR036691">
    <property type="entry name" value="Endo/exonu/phosph_ase_sf"/>
</dbReference>
<dbReference type="GO" id="GO:0003824">
    <property type="term" value="F:catalytic activity"/>
    <property type="evidence" value="ECO:0007669"/>
    <property type="project" value="InterPro"/>
</dbReference>
<dbReference type="Pfam" id="PF03372">
    <property type="entry name" value="Exo_endo_phos"/>
    <property type="match status" value="1"/>
</dbReference>
<dbReference type="InterPro" id="IPR000772">
    <property type="entry name" value="Ricin_B_lectin"/>
</dbReference>
<name>A0A085WPQ9_9BACT</name>
<evidence type="ECO:0000313" key="3">
    <source>
        <dbReference type="EMBL" id="KFE69672.1"/>
    </source>
</evidence>
<accession>A0A085WPQ9</accession>
<dbReference type="InterPro" id="IPR035992">
    <property type="entry name" value="Ricin_B-like_lectins"/>
</dbReference>
<protein>
    <submittedName>
        <fullName evidence="3">Cytolethal distending toxin subunit B</fullName>
    </submittedName>
</protein>
<dbReference type="CDD" id="cd00161">
    <property type="entry name" value="beta-trefoil_Ricin-like"/>
    <property type="match status" value="1"/>
</dbReference>
<comment type="caution">
    <text evidence="3">The sequence shown here is derived from an EMBL/GenBank/DDBJ whole genome shotgun (WGS) entry which is preliminary data.</text>
</comment>
<dbReference type="SUPFAM" id="SSF56219">
    <property type="entry name" value="DNase I-like"/>
    <property type="match status" value="1"/>
</dbReference>
<dbReference type="Proteomes" id="UP000028725">
    <property type="component" value="Unassembled WGS sequence"/>
</dbReference>
<dbReference type="InterPro" id="IPR005135">
    <property type="entry name" value="Endo/exonuclease/phosphatase"/>
</dbReference>
<evidence type="ECO:0000259" key="2">
    <source>
        <dbReference type="Pfam" id="PF14200"/>
    </source>
</evidence>
<dbReference type="Gene3D" id="3.60.10.10">
    <property type="entry name" value="Endonuclease/exonuclease/phosphatase"/>
    <property type="match status" value="1"/>
</dbReference>
<dbReference type="PROSITE" id="PS50231">
    <property type="entry name" value="RICIN_B_LECTIN"/>
    <property type="match status" value="1"/>
</dbReference>
<proteinExistence type="predicted"/>
<keyword evidence="4" id="KW-1185">Reference proteome</keyword>
<feature type="domain" description="Endonuclease/exonuclease/phosphatase" evidence="1">
    <location>
        <begin position="17"/>
        <end position="192"/>
    </location>
</feature>
<dbReference type="Gene3D" id="2.80.10.50">
    <property type="match status" value="1"/>
</dbReference>
<feature type="domain" description="Ricin B lectin" evidence="2">
    <location>
        <begin position="207"/>
        <end position="278"/>
    </location>
</feature>
<dbReference type="EMBL" id="JMCB01000004">
    <property type="protein sequence ID" value="KFE69672.1"/>
    <property type="molecule type" value="Genomic_DNA"/>
</dbReference>
<dbReference type="AlphaFoldDB" id="A0A085WPQ9"/>
<sequence>MQYGRDRWSHVYTLSERHDVIAIQEAPNEVPSAATPTQRNLGNIVEYRWRESDRHPERFLYFLPQPSRNLAVVTRWQATAAAEIQGPYRAMLAVVHDNELMFASAHASANGGGDAASLLQRAAQHAQQNNWRWAVLGDFNRDPANLQRPANTFLYRSGLPTQRSGGELDYMVSDLQTNDWHARVGGNSNSDHWPVQFGALRAGAQARLLHIHSDNNDRFMDVDRERTDNGTRVISYHATGNRNQQWFLAETGYRSHEGKPLYRIVSADSLKCLDVDKGPRGHRSDYFNIWDCHPPQGTTVGGPHTDTQNFTLEHPVADQPNLTMLRHNATGLYANILSNVSGDGGWVGLYDDQSGITPVPNETFYLHPIFLPSP</sequence>
<organism evidence="3 4">
    <name type="scientific">Hyalangium minutum</name>
    <dbReference type="NCBI Taxonomy" id="394096"/>
    <lineage>
        <taxon>Bacteria</taxon>
        <taxon>Pseudomonadati</taxon>
        <taxon>Myxococcota</taxon>
        <taxon>Myxococcia</taxon>
        <taxon>Myxococcales</taxon>
        <taxon>Cystobacterineae</taxon>
        <taxon>Archangiaceae</taxon>
        <taxon>Hyalangium</taxon>
    </lineage>
</organism>
<reference evidence="3 4" key="1">
    <citation type="submission" date="2014-04" db="EMBL/GenBank/DDBJ databases">
        <title>Genome assembly of Hyalangium minutum DSM 14724.</title>
        <authorList>
            <person name="Sharma G."/>
            <person name="Subramanian S."/>
        </authorList>
    </citation>
    <scope>NUCLEOTIDE SEQUENCE [LARGE SCALE GENOMIC DNA]</scope>
    <source>
        <strain evidence="3 4">DSM 14724</strain>
    </source>
</reference>